<dbReference type="Gene3D" id="3.20.20.100">
    <property type="entry name" value="NADP-dependent oxidoreductase domain"/>
    <property type="match status" value="1"/>
</dbReference>
<dbReference type="InterPro" id="IPR036812">
    <property type="entry name" value="NAD(P)_OxRdtase_dom_sf"/>
</dbReference>
<comment type="similarity">
    <text evidence="1">Belongs to the aldo/keto reductase family.</text>
</comment>
<feature type="domain" description="NADP-dependent oxidoreductase" evidence="4">
    <location>
        <begin position="19"/>
        <end position="262"/>
    </location>
</feature>
<keyword evidence="6" id="KW-1185">Reference proteome</keyword>
<gene>
    <name evidence="5" type="ORF">M1843_14435</name>
</gene>
<accession>A0ABT0J631</accession>
<name>A0ABT0J631_9MICO</name>
<keyword evidence="2" id="KW-0521">NADP</keyword>
<dbReference type="PROSITE" id="PS00798">
    <property type="entry name" value="ALDOKETO_REDUCTASE_1"/>
    <property type="match status" value="1"/>
</dbReference>
<dbReference type="Pfam" id="PF00248">
    <property type="entry name" value="Aldo_ket_red"/>
    <property type="match status" value="1"/>
</dbReference>
<evidence type="ECO:0000313" key="6">
    <source>
        <dbReference type="Proteomes" id="UP001651050"/>
    </source>
</evidence>
<evidence type="ECO:0000256" key="1">
    <source>
        <dbReference type="ARBA" id="ARBA00007905"/>
    </source>
</evidence>
<organism evidence="5 6">
    <name type="scientific">Isoptericola peretonis</name>
    <dbReference type="NCBI Taxonomy" id="2918523"/>
    <lineage>
        <taxon>Bacteria</taxon>
        <taxon>Bacillati</taxon>
        <taxon>Actinomycetota</taxon>
        <taxon>Actinomycetes</taxon>
        <taxon>Micrococcales</taxon>
        <taxon>Promicromonosporaceae</taxon>
        <taxon>Isoptericola</taxon>
    </lineage>
</organism>
<protein>
    <submittedName>
        <fullName evidence="5">Aldo/keto reductase</fullName>
    </submittedName>
</protein>
<evidence type="ECO:0000259" key="4">
    <source>
        <dbReference type="Pfam" id="PF00248"/>
    </source>
</evidence>
<dbReference type="RefSeq" id="WP_416344803.1">
    <property type="nucleotide sequence ID" value="NZ_JALQCY010000004.1"/>
</dbReference>
<dbReference type="InterPro" id="IPR020471">
    <property type="entry name" value="AKR"/>
</dbReference>
<evidence type="ECO:0000256" key="3">
    <source>
        <dbReference type="ARBA" id="ARBA00023002"/>
    </source>
</evidence>
<sequence length="276" mass="30417">MTDPAPTVTLANGTAMPALGLGTWPMDDDEAATAVATAIESGYRLIDTAENYRNERGVGRGLRDAAVPRADLFVTTKFNKRWHSVDGARRACEGSLERLGLDYLDLLLIHWPNPDQDRYVDAWQGLLALRDEGLVRAAGTSNFKPHHLRRLVDETGVAPEVNQINLNPYAARAETVAFHAEHAIVTEAWSPIKPHEMLDDPAITTIAERHGRSPAQVVLRWITQQGYVTCPKSASPERQRENLDVFGFELDPDETATISALDRGEGQVTDSDSFGH</sequence>
<dbReference type="PANTHER" id="PTHR43827">
    <property type="entry name" value="2,5-DIKETO-D-GLUCONIC ACID REDUCTASE"/>
    <property type="match status" value="1"/>
</dbReference>
<dbReference type="PRINTS" id="PR00069">
    <property type="entry name" value="ALDKETRDTASE"/>
</dbReference>
<evidence type="ECO:0000256" key="2">
    <source>
        <dbReference type="ARBA" id="ARBA00022857"/>
    </source>
</evidence>
<dbReference type="InterPro" id="IPR018170">
    <property type="entry name" value="Aldo/ket_reductase_CS"/>
</dbReference>
<comment type="caution">
    <text evidence="5">The sequence shown here is derived from an EMBL/GenBank/DDBJ whole genome shotgun (WGS) entry which is preliminary data.</text>
</comment>
<dbReference type="PIRSF" id="PIRSF000097">
    <property type="entry name" value="AKR"/>
    <property type="match status" value="1"/>
</dbReference>
<keyword evidence="3" id="KW-0560">Oxidoreductase</keyword>
<dbReference type="EMBL" id="JALQCY010000004">
    <property type="protein sequence ID" value="MCK9794946.1"/>
    <property type="molecule type" value="Genomic_DNA"/>
</dbReference>
<dbReference type="SUPFAM" id="SSF51430">
    <property type="entry name" value="NAD(P)-linked oxidoreductase"/>
    <property type="match status" value="1"/>
</dbReference>
<reference evidence="5 6" key="1">
    <citation type="submission" date="2022-02" db="EMBL/GenBank/DDBJ databases">
        <title>The car tank lid bacteriome: a reservoir of bacteria with potential in bioremediation of fuel.</title>
        <authorList>
            <person name="Vidal-Verdu A."/>
            <person name="Gomez-Martinez D."/>
            <person name="Latorre-Perez A."/>
            <person name="Pereto J."/>
            <person name="Porcar M."/>
        </authorList>
    </citation>
    <scope>NUCLEOTIDE SEQUENCE [LARGE SCALE GENOMIC DNA]</scope>
    <source>
        <strain evidence="5 6">4D.3</strain>
    </source>
</reference>
<dbReference type="PANTHER" id="PTHR43827:SF3">
    <property type="entry name" value="NADP-DEPENDENT OXIDOREDUCTASE DOMAIN-CONTAINING PROTEIN"/>
    <property type="match status" value="1"/>
</dbReference>
<dbReference type="InterPro" id="IPR023210">
    <property type="entry name" value="NADP_OxRdtase_dom"/>
</dbReference>
<proteinExistence type="inferred from homology"/>
<dbReference type="Proteomes" id="UP001651050">
    <property type="component" value="Unassembled WGS sequence"/>
</dbReference>
<evidence type="ECO:0000313" key="5">
    <source>
        <dbReference type="EMBL" id="MCK9794946.1"/>
    </source>
</evidence>